<evidence type="ECO:0000256" key="2">
    <source>
        <dbReference type="SAM" id="MobiDB-lite"/>
    </source>
</evidence>
<feature type="region of interest" description="Disordered" evidence="2">
    <location>
        <begin position="81"/>
        <end position="241"/>
    </location>
</feature>
<dbReference type="PANTHER" id="PTHR44826">
    <property type="entry name" value="SPORE COAT PROTEIN SP85"/>
    <property type="match status" value="1"/>
</dbReference>
<feature type="compositionally biased region" description="Polar residues" evidence="2">
    <location>
        <begin position="85"/>
        <end position="99"/>
    </location>
</feature>
<evidence type="ECO:0000256" key="1">
    <source>
        <dbReference type="ARBA" id="ARBA00022737"/>
    </source>
</evidence>
<organism evidence="4 5">
    <name type="scientific">Volvox africanus</name>
    <dbReference type="NCBI Taxonomy" id="51714"/>
    <lineage>
        <taxon>Eukaryota</taxon>
        <taxon>Viridiplantae</taxon>
        <taxon>Chlorophyta</taxon>
        <taxon>core chlorophytes</taxon>
        <taxon>Chlorophyceae</taxon>
        <taxon>CS clade</taxon>
        <taxon>Chlamydomonadales</taxon>
        <taxon>Volvocaceae</taxon>
        <taxon>Volvox</taxon>
    </lineage>
</organism>
<evidence type="ECO:0000256" key="3">
    <source>
        <dbReference type="SAM" id="Phobius"/>
    </source>
</evidence>
<keyword evidence="3" id="KW-0472">Membrane</keyword>
<evidence type="ECO:0000313" key="4">
    <source>
        <dbReference type="EMBL" id="GIL62568.1"/>
    </source>
</evidence>
<keyword evidence="1" id="KW-0677">Repeat</keyword>
<evidence type="ECO:0000313" key="5">
    <source>
        <dbReference type="Proteomes" id="UP000747399"/>
    </source>
</evidence>
<comment type="caution">
    <text evidence="4">The sequence shown here is derived from an EMBL/GenBank/DDBJ whole genome shotgun (WGS) entry which is preliminary data.</text>
</comment>
<sequence length="241" mass="24924">MASELHSLIEEELRHKNYKSTGNEEEKALIGALRVEARVKEHQHQKKVLTLKRSICVGGGLLVVIVLWVVLALKSKSASKHATGFTPSSVTPMPSTIPTGPSVVPAAAQPAVQPAAQPAVQPAVQPAAQPTVQPAVQPAAQPTVQPAAQPAEQSAASPTNSTSLPKVPGDYDDNYNFPNETQLDEEMNKNKFQPADGGDGTAPSTSPLPSDGAGGSADSGNTTNKTDSSGDGTQPRAAPFG</sequence>
<feature type="transmembrane region" description="Helical" evidence="3">
    <location>
        <begin position="55"/>
        <end position="73"/>
    </location>
</feature>
<dbReference type="InterPro" id="IPR051860">
    <property type="entry name" value="Plasmodium_CSP_Invasion"/>
</dbReference>
<dbReference type="EMBL" id="BNCO01000052">
    <property type="protein sequence ID" value="GIL62568.1"/>
    <property type="molecule type" value="Genomic_DNA"/>
</dbReference>
<dbReference type="AlphaFoldDB" id="A0A8J4F717"/>
<accession>A0A8J4F717</accession>
<name>A0A8J4F717_9CHLO</name>
<keyword evidence="3" id="KW-0812">Transmembrane</keyword>
<protein>
    <submittedName>
        <fullName evidence="4">Uncharacterized protein</fullName>
    </submittedName>
</protein>
<dbReference type="Proteomes" id="UP000747399">
    <property type="component" value="Unassembled WGS sequence"/>
</dbReference>
<dbReference type="PANTHER" id="PTHR44826:SF3">
    <property type="entry name" value="SPORE COAT PROTEIN SP85"/>
    <property type="match status" value="1"/>
</dbReference>
<feature type="compositionally biased region" description="Low complexity" evidence="2">
    <location>
        <begin position="103"/>
        <end position="158"/>
    </location>
</feature>
<reference evidence="4" key="1">
    <citation type="journal article" date="2021" name="Proc. Natl. Acad. Sci. U.S.A.">
        <title>Three genomes in the algal genus Volvox reveal the fate of a haploid sex-determining region after a transition to homothallism.</title>
        <authorList>
            <person name="Yamamoto K."/>
            <person name="Hamaji T."/>
            <person name="Kawai-Toyooka H."/>
            <person name="Matsuzaki R."/>
            <person name="Takahashi F."/>
            <person name="Nishimura Y."/>
            <person name="Kawachi M."/>
            <person name="Noguchi H."/>
            <person name="Minakuchi Y."/>
            <person name="Umen J.G."/>
            <person name="Toyoda A."/>
            <person name="Nozaki H."/>
        </authorList>
    </citation>
    <scope>NUCLEOTIDE SEQUENCE</scope>
    <source>
        <strain evidence="4">NIES-3780</strain>
    </source>
</reference>
<proteinExistence type="predicted"/>
<gene>
    <name evidence="4" type="ORF">Vafri_16761</name>
</gene>
<feature type="compositionally biased region" description="Polar residues" evidence="2">
    <location>
        <begin position="221"/>
        <end position="232"/>
    </location>
</feature>
<keyword evidence="3" id="KW-1133">Transmembrane helix</keyword>
<keyword evidence="5" id="KW-1185">Reference proteome</keyword>